<dbReference type="InterPro" id="IPR021139">
    <property type="entry name" value="NYN"/>
</dbReference>
<evidence type="ECO:0000313" key="3">
    <source>
        <dbReference type="Proteomes" id="UP000177126"/>
    </source>
</evidence>
<comment type="caution">
    <text evidence="2">The sequence shown here is derived from an EMBL/GenBank/DDBJ whole genome shotgun (WGS) entry which is preliminary data.</text>
</comment>
<dbReference type="Proteomes" id="UP000177126">
    <property type="component" value="Unassembled WGS sequence"/>
</dbReference>
<dbReference type="Gene3D" id="3.40.50.1010">
    <property type="entry name" value="5'-nuclease"/>
    <property type="match status" value="1"/>
</dbReference>
<proteinExistence type="predicted"/>
<dbReference type="AlphaFoldDB" id="A0A1G2FRD4"/>
<protein>
    <recommendedName>
        <fullName evidence="1">NYN domain-containing protein</fullName>
    </recommendedName>
</protein>
<accession>A0A1G2FRD4</accession>
<dbReference type="EMBL" id="MHNF01000028">
    <property type="protein sequence ID" value="OGZ40635.1"/>
    <property type="molecule type" value="Genomic_DNA"/>
</dbReference>
<name>A0A1G2FRD4_9BACT</name>
<dbReference type="GO" id="GO:0004540">
    <property type="term" value="F:RNA nuclease activity"/>
    <property type="evidence" value="ECO:0007669"/>
    <property type="project" value="InterPro"/>
</dbReference>
<feature type="domain" description="NYN" evidence="1">
    <location>
        <begin position="4"/>
        <end position="70"/>
    </location>
</feature>
<dbReference type="Pfam" id="PF01936">
    <property type="entry name" value="NYN"/>
    <property type="match status" value="1"/>
</dbReference>
<reference evidence="2 3" key="1">
    <citation type="journal article" date="2016" name="Nat. Commun.">
        <title>Thousands of microbial genomes shed light on interconnected biogeochemical processes in an aquifer system.</title>
        <authorList>
            <person name="Anantharaman K."/>
            <person name="Brown C.T."/>
            <person name="Hug L.A."/>
            <person name="Sharon I."/>
            <person name="Castelle C.J."/>
            <person name="Probst A.J."/>
            <person name="Thomas B.C."/>
            <person name="Singh A."/>
            <person name="Wilkins M.J."/>
            <person name="Karaoz U."/>
            <person name="Brodie E.L."/>
            <person name="Williams K.H."/>
            <person name="Hubbard S.S."/>
            <person name="Banfield J.F."/>
        </authorList>
    </citation>
    <scope>NUCLEOTIDE SEQUENCE [LARGE SCALE GENOMIC DNA]</scope>
</reference>
<evidence type="ECO:0000259" key="1">
    <source>
        <dbReference type="Pfam" id="PF01936"/>
    </source>
</evidence>
<organism evidence="2 3">
    <name type="scientific">Candidatus Portnoybacteria bacterium RIFCSPLOWO2_02_FULL_39_11</name>
    <dbReference type="NCBI Taxonomy" id="1802001"/>
    <lineage>
        <taxon>Bacteria</taxon>
        <taxon>Candidatus Portnoyibacteriota</taxon>
    </lineage>
</organism>
<sequence length="102" mass="11823">MQEWGYTLVYKEVTYDGDGDVKGNCDAELVLKVVKDYFEKKFEKAVIVTSDGDYAGLVKFLKEKNVFRSLVSPSNNCSFLLRKLNIPIVYLDTQRRKLEKFI</sequence>
<evidence type="ECO:0000313" key="2">
    <source>
        <dbReference type="EMBL" id="OGZ40635.1"/>
    </source>
</evidence>
<gene>
    <name evidence="2" type="ORF">A3B04_02985</name>
</gene>